<feature type="domain" description="Dihydroxy-acid/6-phosphogluconate dehydratase N-terminal" evidence="3">
    <location>
        <begin position="2"/>
        <end position="192"/>
    </location>
</feature>
<dbReference type="InterPro" id="IPR056740">
    <property type="entry name" value="ILV_EDD_C"/>
</dbReference>
<keyword evidence="2" id="KW-0456">Lyase</keyword>
<dbReference type="AlphaFoldDB" id="A0A401HC43"/>
<evidence type="ECO:0000313" key="5">
    <source>
        <dbReference type="EMBL" id="GBF09918.1"/>
    </source>
</evidence>
<dbReference type="InterPro" id="IPR042096">
    <property type="entry name" value="Dihydro-acid_dehy_C"/>
</dbReference>
<dbReference type="GO" id="GO:0009082">
    <property type="term" value="P:branched-chain amino acid biosynthetic process"/>
    <property type="evidence" value="ECO:0007669"/>
    <property type="project" value="TreeGrafter"/>
</dbReference>
<name>A0A401HC43_AERPX</name>
<sequence length="290" mass="31266">MTVQTAFEAVGAYLKGLIDEERLYEIERTAMPTPGTCQGLFTANTMAILAEALGLSPLGSASPPATSSERTRELARAGELVVRLVDSDLTPRKILTYEAFYNAIVTLMAISGSTNAVLHLLAIAREAGVNLTLDDFDSASRKVPVIAALAPSGPYTMVDLHYVGGAPVILRKLLDMGMLNGEAITVEGEEIGKLLRKWQPKTDYKILYDFNKPYKPYAGIRILKGSLAPRGAVMKIGASSILQFKGSARVFDNEEEAFKAVEKGDVTEGEVLVIRYVGPKGAPGMPEMLK</sequence>
<protein>
    <submittedName>
        <fullName evidence="5">Dihydroxy-acid dehydratase</fullName>
    </submittedName>
</protein>
<dbReference type="InterPro" id="IPR000581">
    <property type="entry name" value="ILV_EDD_N"/>
</dbReference>
<comment type="caution">
    <text evidence="5">The sequence shown here is derived from an EMBL/GenBank/DDBJ whole genome shotgun (WGS) entry which is preliminary data.</text>
</comment>
<accession>A0A401HC43</accession>
<evidence type="ECO:0000313" key="6">
    <source>
        <dbReference type="Proteomes" id="UP000291213"/>
    </source>
</evidence>
<dbReference type="Proteomes" id="UP000291213">
    <property type="component" value="Unassembled WGS sequence"/>
</dbReference>
<evidence type="ECO:0000259" key="4">
    <source>
        <dbReference type="Pfam" id="PF24877"/>
    </source>
</evidence>
<dbReference type="InterPro" id="IPR037237">
    <property type="entry name" value="IlvD/EDD_N"/>
</dbReference>
<comment type="similarity">
    <text evidence="1">Belongs to the IlvD/Edd family.</text>
</comment>
<dbReference type="GO" id="GO:0004160">
    <property type="term" value="F:dihydroxy-acid dehydratase activity"/>
    <property type="evidence" value="ECO:0007669"/>
    <property type="project" value="TreeGrafter"/>
</dbReference>
<organism evidence="5 6">
    <name type="scientific">Aeropyrum pernix</name>
    <dbReference type="NCBI Taxonomy" id="56636"/>
    <lineage>
        <taxon>Archaea</taxon>
        <taxon>Thermoproteota</taxon>
        <taxon>Thermoprotei</taxon>
        <taxon>Desulfurococcales</taxon>
        <taxon>Desulfurococcaceae</taxon>
        <taxon>Aeropyrum</taxon>
    </lineage>
</organism>
<dbReference type="Pfam" id="PF00920">
    <property type="entry name" value="ILVD_EDD_N"/>
    <property type="match status" value="1"/>
</dbReference>
<dbReference type="SUPFAM" id="SSF143975">
    <property type="entry name" value="IlvD/EDD N-terminal domain-like"/>
    <property type="match status" value="1"/>
</dbReference>
<reference evidence="5 6" key="1">
    <citation type="submission" date="2017-02" db="EMBL/GenBank/DDBJ databases">
        <title>isolation and characterization of a novel temperate virus Aeropyrum globular virus 1 infecting hyperthermophilic archaeon Aeropyrum.</title>
        <authorList>
            <person name="Yumiya M."/>
            <person name="Yoshida T."/>
            <person name="Sako Y."/>
        </authorList>
    </citation>
    <scope>NUCLEOTIDE SEQUENCE [LARGE SCALE GENOMIC DNA]</scope>
    <source>
        <strain evidence="5 6">YK1-12-2013</strain>
    </source>
</reference>
<dbReference type="Gene3D" id="3.50.30.80">
    <property type="entry name" value="IlvD/EDD C-terminal domain-like"/>
    <property type="match status" value="1"/>
</dbReference>
<dbReference type="PANTHER" id="PTHR21000:SF5">
    <property type="entry name" value="DIHYDROXY-ACID DEHYDRATASE, MITOCHONDRIAL"/>
    <property type="match status" value="1"/>
</dbReference>
<gene>
    <name evidence="5" type="ORF">apy_16430</name>
</gene>
<dbReference type="InterPro" id="IPR050165">
    <property type="entry name" value="DHAD_IlvD/Edd"/>
</dbReference>
<evidence type="ECO:0000256" key="2">
    <source>
        <dbReference type="ARBA" id="ARBA00023239"/>
    </source>
</evidence>
<dbReference type="Pfam" id="PF24877">
    <property type="entry name" value="ILV_EDD_C"/>
    <property type="match status" value="1"/>
</dbReference>
<dbReference type="PANTHER" id="PTHR21000">
    <property type="entry name" value="DIHYDROXY-ACID DEHYDRATASE DAD"/>
    <property type="match status" value="1"/>
</dbReference>
<dbReference type="SUPFAM" id="SSF52016">
    <property type="entry name" value="LeuD/IlvD-like"/>
    <property type="match status" value="1"/>
</dbReference>
<proteinExistence type="inferred from homology"/>
<evidence type="ECO:0000259" key="3">
    <source>
        <dbReference type="Pfam" id="PF00920"/>
    </source>
</evidence>
<feature type="domain" description="Dihydroxy-acid/6-phosphogluconate dehydratase C-terminal" evidence="4">
    <location>
        <begin position="206"/>
        <end position="290"/>
    </location>
</feature>
<dbReference type="EMBL" id="BDMD01000141">
    <property type="protein sequence ID" value="GBF09918.1"/>
    <property type="molecule type" value="Genomic_DNA"/>
</dbReference>
<evidence type="ECO:0000256" key="1">
    <source>
        <dbReference type="ARBA" id="ARBA00006486"/>
    </source>
</evidence>